<accession>A0AA40EP77</accession>
<dbReference type="Proteomes" id="UP001172155">
    <property type="component" value="Unassembled WGS sequence"/>
</dbReference>
<evidence type="ECO:0000313" key="4">
    <source>
        <dbReference type="EMBL" id="KAK0742955.1"/>
    </source>
</evidence>
<evidence type="ECO:0000313" key="5">
    <source>
        <dbReference type="Proteomes" id="UP001172155"/>
    </source>
</evidence>
<reference evidence="4" key="1">
    <citation type="submission" date="2023-06" db="EMBL/GenBank/DDBJ databases">
        <title>Genome-scale phylogeny and comparative genomics of the fungal order Sordariales.</title>
        <authorList>
            <consortium name="Lawrence Berkeley National Laboratory"/>
            <person name="Hensen N."/>
            <person name="Bonometti L."/>
            <person name="Westerberg I."/>
            <person name="Brannstrom I.O."/>
            <person name="Guillou S."/>
            <person name="Cros-Aarteil S."/>
            <person name="Calhoun S."/>
            <person name="Haridas S."/>
            <person name="Kuo A."/>
            <person name="Mondo S."/>
            <person name="Pangilinan J."/>
            <person name="Riley R."/>
            <person name="LaButti K."/>
            <person name="Andreopoulos B."/>
            <person name="Lipzen A."/>
            <person name="Chen C."/>
            <person name="Yanf M."/>
            <person name="Daum C."/>
            <person name="Ng V."/>
            <person name="Clum A."/>
            <person name="Steindorff A."/>
            <person name="Ohm R."/>
            <person name="Martin F."/>
            <person name="Silar P."/>
            <person name="Natvig D."/>
            <person name="Lalanne C."/>
            <person name="Gautier V."/>
            <person name="Ament-velasquez S.L."/>
            <person name="Kruys A."/>
            <person name="Hutchinson M.I."/>
            <person name="Powell A.J."/>
            <person name="Barry K."/>
            <person name="Miller A.N."/>
            <person name="Grigoriev I.V."/>
            <person name="Debuchy R."/>
            <person name="Gladieux P."/>
            <person name="Thoren M.H."/>
            <person name="Johannesson H."/>
        </authorList>
    </citation>
    <scope>NUCLEOTIDE SEQUENCE</scope>
    <source>
        <strain evidence="4">SMH3187-1</strain>
    </source>
</reference>
<feature type="region of interest" description="Disordered" evidence="2">
    <location>
        <begin position="1"/>
        <end position="26"/>
    </location>
</feature>
<dbReference type="GO" id="GO:0005829">
    <property type="term" value="C:cytosol"/>
    <property type="evidence" value="ECO:0007669"/>
    <property type="project" value="TreeGrafter"/>
</dbReference>
<gene>
    <name evidence="4" type="ORF">B0T18DRAFT_414123</name>
</gene>
<comment type="caution">
    <text evidence="4">The sequence shown here is derived from an EMBL/GenBank/DDBJ whole genome shotgun (WGS) entry which is preliminary data.</text>
</comment>
<evidence type="ECO:0000256" key="1">
    <source>
        <dbReference type="ARBA" id="ARBA00023002"/>
    </source>
</evidence>
<organism evidence="4 5">
    <name type="scientific">Schizothecium vesticola</name>
    <dbReference type="NCBI Taxonomy" id="314040"/>
    <lineage>
        <taxon>Eukaryota</taxon>
        <taxon>Fungi</taxon>
        <taxon>Dikarya</taxon>
        <taxon>Ascomycota</taxon>
        <taxon>Pezizomycotina</taxon>
        <taxon>Sordariomycetes</taxon>
        <taxon>Sordariomycetidae</taxon>
        <taxon>Sordariales</taxon>
        <taxon>Schizotheciaceae</taxon>
        <taxon>Schizothecium</taxon>
    </lineage>
</organism>
<dbReference type="PANTHER" id="PTHR42686">
    <property type="entry name" value="GH17980P-RELATED"/>
    <property type="match status" value="1"/>
</dbReference>
<feature type="domain" description="NADP-dependent oxidoreductase" evidence="3">
    <location>
        <begin position="30"/>
        <end position="335"/>
    </location>
</feature>
<dbReference type="InterPro" id="IPR020471">
    <property type="entry name" value="AKR"/>
</dbReference>
<proteinExistence type="predicted"/>
<sequence>MSPPAPADPNTMDRPPSGTGRPPIHTVLPPLILGTATFNTQYVASPLTMPSTAIITQALALGLHAFDTSPYYGPSELLLGAALSSLSPPPPRSSLFLITKCGRLTPTQFDYTPPHIRYSILRSLKRLHTPYLDLVYTHDAEFLSAREVLTAVRELRRLRDEEHLLRYVGISGFPPLRLAELAELVLAETGEPLDAVLSYGHFTVQNCGLVSGGALERLKGAGVGVVLNASVLGMGLLTSRGIPADREDGTSPLAGWHPSPPGLRTVCKGLAGMAEKAGERLEGVAIRWAMEEWAREGAGTGVDVMVPGEALPRRVGGTVCGVSSVAELDETVKEWREVMAGLGPVAPEGALERREKVGRLVRDEFWPALGEWKDYAWASPEDGFVNQRKPEEMGTVPDDGIVSAHELRIQLNG</sequence>
<dbReference type="GO" id="GO:0045290">
    <property type="term" value="F:D-arabinose 1-dehydrogenase [NAD(P)+] activity"/>
    <property type="evidence" value="ECO:0007669"/>
    <property type="project" value="TreeGrafter"/>
</dbReference>
<dbReference type="Gene3D" id="3.20.20.100">
    <property type="entry name" value="NADP-dependent oxidoreductase domain"/>
    <property type="match status" value="1"/>
</dbReference>
<dbReference type="EMBL" id="JAUKUD010000005">
    <property type="protein sequence ID" value="KAK0742955.1"/>
    <property type="molecule type" value="Genomic_DNA"/>
</dbReference>
<dbReference type="Pfam" id="PF00248">
    <property type="entry name" value="Aldo_ket_red"/>
    <property type="match status" value="1"/>
</dbReference>
<keyword evidence="5" id="KW-1185">Reference proteome</keyword>
<dbReference type="AlphaFoldDB" id="A0AA40EP77"/>
<evidence type="ECO:0000259" key="3">
    <source>
        <dbReference type="Pfam" id="PF00248"/>
    </source>
</evidence>
<keyword evidence="1" id="KW-0560">Oxidoreductase</keyword>
<dbReference type="PANTHER" id="PTHR42686:SF1">
    <property type="entry name" value="GH17980P-RELATED"/>
    <property type="match status" value="1"/>
</dbReference>
<protein>
    <submittedName>
        <fullName evidence="4">Aldo/keto reductase family-domain-containing protein</fullName>
    </submittedName>
</protein>
<dbReference type="SUPFAM" id="SSF51430">
    <property type="entry name" value="NAD(P)-linked oxidoreductase"/>
    <property type="match status" value="1"/>
</dbReference>
<dbReference type="InterPro" id="IPR023210">
    <property type="entry name" value="NADP_OxRdtase_dom"/>
</dbReference>
<name>A0AA40EP77_9PEZI</name>
<evidence type="ECO:0000256" key="2">
    <source>
        <dbReference type="SAM" id="MobiDB-lite"/>
    </source>
</evidence>
<dbReference type="InterPro" id="IPR036812">
    <property type="entry name" value="NAD(P)_OxRdtase_dom_sf"/>
</dbReference>
<dbReference type="GO" id="GO:0070485">
    <property type="term" value="P:dehydro-D-arabinono-1,4-lactone biosynthetic process"/>
    <property type="evidence" value="ECO:0007669"/>
    <property type="project" value="TreeGrafter"/>
</dbReference>